<feature type="transmembrane region" description="Helical" evidence="5">
    <location>
        <begin position="370"/>
        <end position="390"/>
    </location>
</feature>
<sequence length="615" mass="69994">MSCRRVRLSNGVASSIYMKTSCARDWHDRQVRAECEETAAEGDPFLDIPVTSRNTNITYRNVRCAVCNRDFNVKMWKAFLRSISSERPGSCSPRSNPSECPLFLGCPDFMHKHKPQQYFRVCKSDVIADCPADFHSRNEKLREGCRAYFAPVTDQLTRLTYKNPFCASCYGVQREDMRCPEDRLVDYPSTEWDEESIPEEEFLPTYALLIDVDFARGGVKVGLEDRCAPNQAYDPWKERCRNLVCGQLYEKQEGRCVAGALMKAYNSAVHHTLLASNCSKVALDKDEFTLWNNYTTTLRNGELLVPGEYELLHNTILICAFSPRMSMYKFKDIGGYFTLAGSVVSLSCLLIKMCLYFFTSRVKKLPDHLILMLSVSIFAAQLLFLFILIVENYQTLCVAVGLLVHYFFLASFFWTNALAFDLWRSFVSVVRTRKTNRGKTLCAFNAYCWTMPFLVVCAAGGADFLLPRHSFSPRYGQGICWISNRMALLVFFAAPIASIIFSNMALFAMSVVRISGTMSRTDQARHRASKGRLLIYFKLALVMGMTWTFGFVAPFANIQALWYVFVILNSLQGAFVLFAFTKLEVRANLETFATWLRRSSDQKRSSSSRTIVSGL</sequence>
<accession>B7Q8M6</accession>
<gene>
    <name evidence="8" type="primary">8037533</name>
    <name evidence="7" type="ORF">IscW_ISCW010897</name>
</gene>
<dbReference type="InterPro" id="IPR053231">
    <property type="entry name" value="GPCR_LN-TM7"/>
</dbReference>
<evidence type="ECO:0000256" key="5">
    <source>
        <dbReference type="SAM" id="Phobius"/>
    </source>
</evidence>
<dbReference type="EMBL" id="DS885034">
    <property type="protein sequence ID" value="EEC15198.1"/>
    <property type="molecule type" value="Genomic_DNA"/>
</dbReference>
<keyword evidence="2 5" id="KW-0812">Transmembrane</keyword>
<dbReference type="HOGENOM" id="CLU_007551_1_1_1"/>
<dbReference type="VEuPathDB" id="VectorBase:ISCW010897"/>
<dbReference type="EMBL" id="ABJB010427716">
    <property type="status" value="NOT_ANNOTATED_CDS"/>
    <property type="molecule type" value="Genomic_DNA"/>
</dbReference>
<feature type="transmembrane region" description="Helical" evidence="5">
    <location>
        <begin position="444"/>
        <end position="466"/>
    </location>
</feature>
<evidence type="ECO:0000256" key="2">
    <source>
        <dbReference type="ARBA" id="ARBA00022692"/>
    </source>
</evidence>
<dbReference type="InterPro" id="IPR000832">
    <property type="entry name" value="GPCR_2_secretin-like"/>
</dbReference>
<dbReference type="Gene3D" id="1.20.1070.10">
    <property type="entry name" value="Rhodopsin 7-helix transmembrane proteins"/>
    <property type="match status" value="1"/>
</dbReference>
<dbReference type="Proteomes" id="UP000001555">
    <property type="component" value="Unassembled WGS sequence"/>
</dbReference>
<evidence type="ECO:0000313" key="8">
    <source>
        <dbReference type="EnsemblMetazoa" id="ISCW010897-PA"/>
    </source>
</evidence>
<evidence type="ECO:0000313" key="9">
    <source>
        <dbReference type="Proteomes" id="UP000001555"/>
    </source>
</evidence>
<dbReference type="AlphaFoldDB" id="B7Q8M6"/>
<dbReference type="Pfam" id="PF00002">
    <property type="entry name" value="7tm_2"/>
    <property type="match status" value="1"/>
</dbReference>
<feature type="transmembrane region" description="Helical" evidence="5">
    <location>
        <begin position="333"/>
        <end position="358"/>
    </location>
</feature>
<keyword evidence="4 5" id="KW-0472">Membrane</keyword>
<feature type="transmembrane region" description="Helical" evidence="5">
    <location>
        <begin position="486"/>
        <end position="512"/>
    </location>
</feature>
<dbReference type="CDD" id="cd15039">
    <property type="entry name" value="7tmB3_Methuselah-like"/>
    <property type="match status" value="1"/>
</dbReference>
<proteinExistence type="predicted"/>
<evidence type="ECO:0000256" key="1">
    <source>
        <dbReference type="ARBA" id="ARBA00004141"/>
    </source>
</evidence>
<dbReference type="InParanoid" id="B7Q8M6"/>
<evidence type="ECO:0000256" key="3">
    <source>
        <dbReference type="ARBA" id="ARBA00022989"/>
    </source>
</evidence>
<evidence type="ECO:0000256" key="4">
    <source>
        <dbReference type="ARBA" id="ARBA00023136"/>
    </source>
</evidence>
<reference evidence="7 9" key="1">
    <citation type="submission" date="2008-03" db="EMBL/GenBank/DDBJ databases">
        <title>Annotation of Ixodes scapularis.</title>
        <authorList>
            <consortium name="Ixodes scapularis Genome Project Consortium"/>
            <person name="Caler E."/>
            <person name="Hannick L.I."/>
            <person name="Bidwell S."/>
            <person name="Joardar V."/>
            <person name="Thiagarajan M."/>
            <person name="Amedeo P."/>
            <person name="Galinsky K.J."/>
            <person name="Schobel S."/>
            <person name="Inman J."/>
            <person name="Hostetler J."/>
            <person name="Miller J."/>
            <person name="Hammond M."/>
            <person name="Megy K."/>
            <person name="Lawson D."/>
            <person name="Kodira C."/>
            <person name="Sutton G."/>
            <person name="Meyer J."/>
            <person name="Hill C.A."/>
            <person name="Birren B."/>
            <person name="Nene V."/>
            <person name="Collins F."/>
            <person name="Alarcon-Chaidez F."/>
            <person name="Wikel S."/>
            <person name="Strausberg R."/>
        </authorList>
    </citation>
    <scope>NUCLEOTIDE SEQUENCE [LARGE SCALE GENOMIC DNA]</scope>
    <source>
        <strain evidence="9">Wikel</strain>
        <strain evidence="7">Wikel colony</strain>
    </source>
</reference>
<dbReference type="VEuPathDB" id="VectorBase:ISCI010897"/>
<dbReference type="KEGG" id="isc:8037533"/>
<dbReference type="GO" id="GO:0016020">
    <property type="term" value="C:membrane"/>
    <property type="evidence" value="ECO:0007669"/>
    <property type="project" value="UniProtKB-SubCell"/>
</dbReference>
<dbReference type="PANTHER" id="PTHR45902">
    <property type="entry name" value="LATROPHILIN RECEPTOR-LIKE PROTEIN A"/>
    <property type="match status" value="1"/>
</dbReference>
<feature type="transmembrane region" description="Helical" evidence="5">
    <location>
        <begin position="533"/>
        <end position="554"/>
    </location>
</feature>
<feature type="domain" description="G-protein coupled receptors family 2 profile 2" evidence="6">
    <location>
        <begin position="334"/>
        <end position="584"/>
    </location>
</feature>
<dbReference type="VEuPathDB" id="VectorBase:ISCP_003564"/>
<dbReference type="EnsemblMetazoa" id="ISCW010897-RA">
    <property type="protein sequence ID" value="ISCW010897-PA"/>
    <property type="gene ID" value="ISCW010897"/>
</dbReference>
<dbReference type="GO" id="GO:0004930">
    <property type="term" value="F:G protein-coupled receptor activity"/>
    <property type="evidence" value="ECO:0007669"/>
    <property type="project" value="InterPro"/>
</dbReference>
<reference evidence="8" key="2">
    <citation type="submission" date="2020-05" db="UniProtKB">
        <authorList>
            <consortium name="EnsemblMetazoa"/>
        </authorList>
    </citation>
    <scope>IDENTIFICATION</scope>
    <source>
        <strain evidence="8">wikel</strain>
    </source>
</reference>
<dbReference type="GO" id="GO:0007166">
    <property type="term" value="P:cell surface receptor signaling pathway"/>
    <property type="evidence" value="ECO:0007669"/>
    <property type="project" value="InterPro"/>
</dbReference>
<comment type="subcellular location">
    <subcellularLocation>
        <location evidence="1">Membrane</location>
        <topology evidence="1">Multi-pass membrane protein</topology>
    </subcellularLocation>
</comment>
<dbReference type="PANTHER" id="PTHR45902:SF5">
    <property type="entry name" value="G-PROTEIN COUPLED RECEPTORS FAMILY 2 PROFILE 2 DOMAIN-CONTAINING PROTEIN"/>
    <property type="match status" value="1"/>
</dbReference>
<feature type="transmembrane region" description="Helical" evidence="5">
    <location>
        <begin position="402"/>
        <end position="423"/>
    </location>
</feature>
<organism>
    <name type="scientific">Ixodes scapularis</name>
    <name type="common">Black-legged tick</name>
    <name type="synonym">Deer tick</name>
    <dbReference type="NCBI Taxonomy" id="6945"/>
    <lineage>
        <taxon>Eukaryota</taxon>
        <taxon>Metazoa</taxon>
        <taxon>Ecdysozoa</taxon>
        <taxon>Arthropoda</taxon>
        <taxon>Chelicerata</taxon>
        <taxon>Arachnida</taxon>
        <taxon>Acari</taxon>
        <taxon>Parasitiformes</taxon>
        <taxon>Ixodida</taxon>
        <taxon>Ixodoidea</taxon>
        <taxon>Ixodidae</taxon>
        <taxon>Ixodinae</taxon>
        <taxon>Ixodes</taxon>
    </lineage>
</organism>
<feature type="transmembrane region" description="Helical" evidence="5">
    <location>
        <begin position="560"/>
        <end position="580"/>
    </location>
</feature>
<dbReference type="InterPro" id="IPR017981">
    <property type="entry name" value="GPCR_2-like_7TM"/>
</dbReference>
<dbReference type="PROSITE" id="PS50261">
    <property type="entry name" value="G_PROTEIN_RECEP_F2_4"/>
    <property type="match status" value="1"/>
</dbReference>
<evidence type="ECO:0000313" key="7">
    <source>
        <dbReference type="EMBL" id="EEC15198.1"/>
    </source>
</evidence>
<dbReference type="OrthoDB" id="6134459at2759"/>
<dbReference type="SUPFAM" id="SSF81321">
    <property type="entry name" value="Family A G protein-coupled receptor-like"/>
    <property type="match status" value="1"/>
</dbReference>
<keyword evidence="9" id="KW-1185">Reference proteome</keyword>
<dbReference type="FunCoup" id="B7Q8M6">
    <property type="interactions" value="19"/>
</dbReference>
<evidence type="ECO:0000259" key="6">
    <source>
        <dbReference type="PROSITE" id="PS50261"/>
    </source>
</evidence>
<dbReference type="PaxDb" id="6945-B7Q8M6"/>
<name>B7Q8M6_IXOSC</name>
<keyword evidence="3 5" id="KW-1133">Transmembrane helix</keyword>
<protein>
    <recommendedName>
        <fullName evidence="6">G-protein coupled receptors family 2 profile 2 domain-containing protein</fullName>
    </recommendedName>
</protein>